<protein>
    <submittedName>
        <fullName evidence="1">Uncharacterized protein</fullName>
    </submittedName>
</protein>
<proteinExistence type="predicted"/>
<reference evidence="1" key="1">
    <citation type="journal article" date="2014" name="Front. Microbiol.">
        <title>High frequency of phylogenetically diverse reductive dehalogenase-homologous genes in deep subseafloor sedimentary metagenomes.</title>
        <authorList>
            <person name="Kawai M."/>
            <person name="Futagami T."/>
            <person name="Toyoda A."/>
            <person name="Takaki Y."/>
            <person name="Nishi S."/>
            <person name="Hori S."/>
            <person name="Arai W."/>
            <person name="Tsubouchi T."/>
            <person name="Morono Y."/>
            <person name="Uchiyama I."/>
            <person name="Ito T."/>
            <person name="Fujiyama A."/>
            <person name="Inagaki F."/>
            <person name="Takami H."/>
        </authorList>
    </citation>
    <scope>NUCLEOTIDE SEQUENCE</scope>
    <source>
        <strain evidence="1">Expedition CK06-06</strain>
    </source>
</reference>
<evidence type="ECO:0000313" key="1">
    <source>
        <dbReference type="EMBL" id="GAH32490.1"/>
    </source>
</evidence>
<comment type="caution">
    <text evidence="1">The sequence shown here is derived from an EMBL/GenBank/DDBJ whole genome shotgun (WGS) entry which is preliminary data.</text>
</comment>
<sequence>MGNYGKLVGMTYQMCYRCKDKNQKTVYLRSGQRIARCRNCGSSWKTNSLTKKRW</sequence>
<accession>X1FJ19</accession>
<gene>
    <name evidence="1" type="ORF">S03H2_23741</name>
</gene>
<organism evidence="1">
    <name type="scientific">marine sediment metagenome</name>
    <dbReference type="NCBI Taxonomy" id="412755"/>
    <lineage>
        <taxon>unclassified sequences</taxon>
        <taxon>metagenomes</taxon>
        <taxon>ecological metagenomes</taxon>
    </lineage>
</organism>
<dbReference type="AlphaFoldDB" id="X1FJ19"/>
<name>X1FJ19_9ZZZZ</name>
<dbReference type="EMBL" id="BARU01013027">
    <property type="protein sequence ID" value="GAH32490.1"/>
    <property type="molecule type" value="Genomic_DNA"/>
</dbReference>